<gene>
    <name evidence="3" type="ORF">PG999_014727</name>
</gene>
<dbReference type="Proteomes" id="UP001392437">
    <property type="component" value="Unassembled WGS sequence"/>
</dbReference>
<protein>
    <submittedName>
        <fullName evidence="3">Uncharacterized protein</fullName>
    </submittedName>
</protein>
<organism evidence="3 4">
    <name type="scientific">Apiospora kogelbergensis</name>
    <dbReference type="NCBI Taxonomy" id="1337665"/>
    <lineage>
        <taxon>Eukaryota</taxon>
        <taxon>Fungi</taxon>
        <taxon>Dikarya</taxon>
        <taxon>Ascomycota</taxon>
        <taxon>Pezizomycotina</taxon>
        <taxon>Sordariomycetes</taxon>
        <taxon>Xylariomycetidae</taxon>
        <taxon>Amphisphaeriales</taxon>
        <taxon>Apiosporaceae</taxon>
        <taxon>Apiospora</taxon>
    </lineage>
</organism>
<dbReference type="EMBL" id="JAQQWP010000013">
    <property type="protein sequence ID" value="KAK8092528.1"/>
    <property type="molecule type" value="Genomic_DNA"/>
</dbReference>
<feature type="region of interest" description="Disordered" evidence="1">
    <location>
        <begin position="1"/>
        <end position="28"/>
    </location>
</feature>
<accession>A0AAW0QI11</accession>
<keyword evidence="4" id="KW-1185">Reference proteome</keyword>
<comment type="caution">
    <text evidence="3">The sequence shown here is derived from an EMBL/GenBank/DDBJ whole genome shotgun (WGS) entry which is preliminary data.</text>
</comment>
<evidence type="ECO:0000256" key="1">
    <source>
        <dbReference type="SAM" id="MobiDB-lite"/>
    </source>
</evidence>
<dbReference type="AlphaFoldDB" id="A0AAW0QI11"/>
<keyword evidence="2" id="KW-0472">Membrane</keyword>
<feature type="transmembrane region" description="Helical" evidence="2">
    <location>
        <begin position="128"/>
        <end position="150"/>
    </location>
</feature>
<evidence type="ECO:0000313" key="4">
    <source>
        <dbReference type="Proteomes" id="UP001392437"/>
    </source>
</evidence>
<name>A0AAW0QI11_9PEZI</name>
<keyword evidence="2" id="KW-1133">Transmembrane helix</keyword>
<evidence type="ECO:0000256" key="2">
    <source>
        <dbReference type="SAM" id="Phobius"/>
    </source>
</evidence>
<evidence type="ECO:0000313" key="3">
    <source>
        <dbReference type="EMBL" id="KAK8092528.1"/>
    </source>
</evidence>
<proteinExistence type="predicted"/>
<reference evidence="3 4" key="1">
    <citation type="submission" date="2023-01" db="EMBL/GenBank/DDBJ databases">
        <title>Analysis of 21 Apiospora genomes using comparative genomics revels a genus with tremendous synthesis potential of carbohydrate active enzymes and secondary metabolites.</title>
        <authorList>
            <person name="Sorensen T."/>
        </authorList>
    </citation>
    <scope>NUCLEOTIDE SEQUENCE [LARGE SCALE GENOMIC DNA]</scope>
    <source>
        <strain evidence="3 4">CBS 117206</strain>
    </source>
</reference>
<sequence length="236" mass="25458">MTVAGITPQPGLSGSPEAGSACLRKGTGVGNRVERGQQLLTGVVTTTAQMVQVPPPSTLFNPILNPHSHLTTFESPAMAMAEPVTDVRADRRNHDAVALRRRVCQILRRSCPLAISPTSAVFPRASHYSILLITLIIPYIDHLLGMLFYYGHYLSQIGQRQKYTSNFTLLTPGSRMHVVTDLLLAAAVQRYRTFSFTPIIPDTTKRLLGLETAAGAASTSASQGGMMDDAAKEGLL</sequence>
<keyword evidence="2" id="KW-0812">Transmembrane</keyword>